<proteinExistence type="predicted"/>
<protein>
    <submittedName>
        <fullName evidence="1">Uncharacterized protein</fullName>
    </submittedName>
</protein>
<gene>
    <name evidence="1" type="ORF">F889_03026</name>
</gene>
<dbReference type="AlphaFoldDB" id="N9PHV9"/>
<dbReference type="HOGENOM" id="CLU_193468_0_0_6"/>
<organism evidence="1 2">
    <name type="scientific">Acinetobacter colistiniresistens</name>
    <dbReference type="NCBI Taxonomy" id="280145"/>
    <lineage>
        <taxon>Bacteria</taxon>
        <taxon>Pseudomonadati</taxon>
        <taxon>Pseudomonadota</taxon>
        <taxon>Gammaproteobacteria</taxon>
        <taxon>Moraxellales</taxon>
        <taxon>Moraxellaceae</taxon>
        <taxon>Acinetobacter</taxon>
    </lineage>
</organism>
<comment type="caution">
    <text evidence="1">The sequence shown here is derived from an EMBL/GenBank/DDBJ whole genome shotgun (WGS) entry which is preliminary data.</text>
</comment>
<name>N9PHV9_9GAMM</name>
<dbReference type="RefSeq" id="WP_005275689.1">
    <property type="nucleotide sequence ID" value="NZ_KB850195.1"/>
</dbReference>
<accession>N9PHV9</accession>
<keyword evidence="2" id="KW-1185">Reference proteome</keyword>
<dbReference type="Proteomes" id="UP000013009">
    <property type="component" value="Unassembled WGS sequence"/>
</dbReference>
<dbReference type="PATRIC" id="fig|1217695.3.peg.2952"/>
<evidence type="ECO:0000313" key="1">
    <source>
        <dbReference type="EMBL" id="ENX33094.1"/>
    </source>
</evidence>
<sequence>MARSKRIALTLDPEYHELLKVIADYQGKKVTTVVKDFMNASKPMAEAMKKAFDELHAGKDHTEVLSELLQSSLNLVKERQKE</sequence>
<dbReference type="EMBL" id="APRZ01000019">
    <property type="protein sequence ID" value="ENX33094.1"/>
    <property type="molecule type" value="Genomic_DNA"/>
</dbReference>
<evidence type="ECO:0000313" key="2">
    <source>
        <dbReference type="Proteomes" id="UP000013009"/>
    </source>
</evidence>
<reference evidence="1 2" key="1">
    <citation type="submission" date="2013-02" db="EMBL/GenBank/DDBJ databases">
        <title>The Genome Sequence of Acinetobacter sp. NIPH 1859.</title>
        <authorList>
            <consortium name="The Broad Institute Genome Sequencing Platform"/>
            <consortium name="The Broad Institute Genome Sequencing Center for Infectious Disease"/>
            <person name="Cerqueira G."/>
            <person name="Feldgarden M."/>
            <person name="Courvalin P."/>
            <person name="Perichon B."/>
            <person name="Grillot-Courvalin C."/>
            <person name="Clermont D."/>
            <person name="Rocha E."/>
            <person name="Yoon E.-J."/>
            <person name="Nemec A."/>
            <person name="Walker B."/>
            <person name="Young S.K."/>
            <person name="Zeng Q."/>
            <person name="Gargeya S."/>
            <person name="Fitzgerald M."/>
            <person name="Haas B."/>
            <person name="Abouelleil A."/>
            <person name="Alvarado L."/>
            <person name="Arachchi H.M."/>
            <person name="Berlin A.M."/>
            <person name="Chapman S.B."/>
            <person name="Dewar J."/>
            <person name="Goldberg J."/>
            <person name="Griggs A."/>
            <person name="Gujja S."/>
            <person name="Hansen M."/>
            <person name="Howarth C."/>
            <person name="Imamovic A."/>
            <person name="Larimer J."/>
            <person name="McCowan C."/>
            <person name="Murphy C."/>
            <person name="Neiman D."/>
            <person name="Pearson M."/>
            <person name="Priest M."/>
            <person name="Roberts A."/>
            <person name="Saif S."/>
            <person name="Shea T."/>
            <person name="Sisk P."/>
            <person name="Sykes S."/>
            <person name="Wortman J."/>
            <person name="Nusbaum C."/>
            <person name="Birren B."/>
        </authorList>
    </citation>
    <scope>NUCLEOTIDE SEQUENCE [LARGE SCALE GENOMIC DNA]</scope>
    <source>
        <strain evidence="1 2">NIPH 1859</strain>
    </source>
</reference>